<dbReference type="InterPro" id="IPR006121">
    <property type="entry name" value="HMA_dom"/>
</dbReference>
<dbReference type="EMBL" id="BAAALM010000016">
    <property type="protein sequence ID" value="GAA1217579.1"/>
    <property type="molecule type" value="Genomic_DNA"/>
</dbReference>
<proteinExistence type="predicted"/>
<organism evidence="4 5">
    <name type="scientific">Prauserella alba</name>
    <dbReference type="NCBI Taxonomy" id="176898"/>
    <lineage>
        <taxon>Bacteria</taxon>
        <taxon>Bacillati</taxon>
        <taxon>Actinomycetota</taxon>
        <taxon>Actinomycetes</taxon>
        <taxon>Pseudonocardiales</taxon>
        <taxon>Pseudonocardiaceae</taxon>
        <taxon>Prauserella</taxon>
    </lineage>
</organism>
<keyword evidence="5" id="KW-1185">Reference proteome</keyword>
<comment type="caution">
    <text evidence="4">The sequence shown here is derived from an EMBL/GenBank/DDBJ whole genome shotgun (WGS) entry which is preliminary data.</text>
</comment>
<gene>
    <name evidence="4" type="ORF">GCM10009675_45000</name>
</gene>
<dbReference type="PROSITE" id="PS01047">
    <property type="entry name" value="HMA_1"/>
    <property type="match status" value="1"/>
</dbReference>
<evidence type="ECO:0000256" key="2">
    <source>
        <dbReference type="ARBA" id="ARBA00023008"/>
    </source>
</evidence>
<dbReference type="InterPro" id="IPR017969">
    <property type="entry name" value="Heavy-metal-associated_CS"/>
</dbReference>
<evidence type="ECO:0000313" key="4">
    <source>
        <dbReference type="EMBL" id="GAA1217579.1"/>
    </source>
</evidence>
<keyword evidence="1" id="KW-0479">Metal-binding</keyword>
<evidence type="ECO:0000259" key="3">
    <source>
        <dbReference type="PROSITE" id="PS50846"/>
    </source>
</evidence>
<dbReference type="InterPro" id="IPR000428">
    <property type="entry name" value="Cu-bd"/>
</dbReference>
<name>A0ABP4G8Q0_9PSEU</name>
<dbReference type="PROSITE" id="PS50846">
    <property type="entry name" value="HMA_2"/>
    <property type="match status" value="1"/>
</dbReference>
<dbReference type="NCBIfam" id="TIGR00003">
    <property type="entry name" value="copper ion binding protein"/>
    <property type="match status" value="1"/>
</dbReference>
<dbReference type="InterPro" id="IPR006122">
    <property type="entry name" value="HMA_Cu_ion-bd"/>
</dbReference>
<dbReference type="Proteomes" id="UP001500467">
    <property type="component" value="Unassembled WGS sequence"/>
</dbReference>
<protein>
    <submittedName>
        <fullName evidence="4">Heavy-metal-associated domain-containing protein</fullName>
    </submittedName>
</protein>
<dbReference type="CDD" id="cd00371">
    <property type="entry name" value="HMA"/>
    <property type="match status" value="1"/>
</dbReference>
<dbReference type="Gene3D" id="3.30.70.100">
    <property type="match status" value="1"/>
</dbReference>
<accession>A0ABP4G8Q0</accession>
<dbReference type="SUPFAM" id="SSF55008">
    <property type="entry name" value="HMA, heavy metal-associated domain"/>
    <property type="match status" value="1"/>
</dbReference>
<sequence>MMFEKTYTVTGMTCQHCVASVTEEVGELDGVRGVDVDLGTGAVTVTSDAALTDDAVRSAVEEAGYTLAA</sequence>
<reference evidence="5" key="1">
    <citation type="journal article" date="2019" name="Int. J. Syst. Evol. Microbiol.">
        <title>The Global Catalogue of Microorganisms (GCM) 10K type strain sequencing project: providing services to taxonomists for standard genome sequencing and annotation.</title>
        <authorList>
            <consortium name="The Broad Institute Genomics Platform"/>
            <consortium name="The Broad Institute Genome Sequencing Center for Infectious Disease"/>
            <person name="Wu L."/>
            <person name="Ma J."/>
        </authorList>
    </citation>
    <scope>NUCLEOTIDE SEQUENCE [LARGE SCALE GENOMIC DNA]</scope>
    <source>
        <strain evidence="5">JCM 13022</strain>
    </source>
</reference>
<dbReference type="InterPro" id="IPR036163">
    <property type="entry name" value="HMA_dom_sf"/>
</dbReference>
<dbReference type="Pfam" id="PF00403">
    <property type="entry name" value="HMA"/>
    <property type="match status" value="1"/>
</dbReference>
<evidence type="ECO:0000256" key="1">
    <source>
        <dbReference type="ARBA" id="ARBA00022723"/>
    </source>
</evidence>
<keyword evidence="2" id="KW-0186">Copper</keyword>
<feature type="domain" description="HMA" evidence="3">
    <location>
        <begin position="3"/>
        <end position="68"/>
    </location>
</feature>
<dbReference type="PRINTS" id="PR00944">
    <property type="entry name" value="CUEXPORT"/>
</dbReference>
<evidence type="ECO:0000313" key="5">
    <source>
        <dbReference type="Proteomes" id="UP001500467"/>
    </source>
</evidence>